<dbReference type="Gene3D" id="1.10.10.10">
    <property type="entry name" value="Winged helix-like DNA-binding domain superfamily/Winged helix DNA-binding domain"/>
    <property type="match status" value="1"/>
</dbReference>
<dbReference type="PANTHER" id="PTHR30537:SF66">
    <property type="entry name" value="IRON-REGULATED VIRULENCE REGULATORY PROTEIN IRGB"/>
    <property type="match status" value="1"/>
</dbReference>
<dbReference type="CDD" id="cd08422">
    <property type="entry name" value="PBP2_CrgA_like"/>
    <property type="match status" value="1"/>
</dbReference>
<feature type="domain" description="HTH lysR-type" evidence="5">
    <location>
        <begin position="5"/>
        <end position="62"/>
    </location>
</feature>
<dbReference type="InterPro" id="IPR005119">
    <property type="entry name" value="LysR_subst-bd"/>
</dbReference>
<reference evidence="6 7" key="1">
    <citation type="submission" date="2024-02" db="EMBL/GenBank/DDBJ databases">
        <title>Marinospirillum sp. MEB 164 isolated from Lonar lake sediment.</title>
        <authorList>
            <person name="Joshi A."/>
            <person name="Thite S."/>
        </authorList>
    </citation>
    <scope>NUCLEOTIDE SEQUENCE [LARGE SCALE GENOMIC DNA]</scope>
    <source>
        <strain evidence="6 7">MEB164</strain>
    </source>
</reference>
<dbReference type="RefSeq" id="WP_405340761.1">
    <property type="nucleotide sequence ID" value="NZ_JBANFI010000007.1"/>
</dbReference>
<name>A0ABW8PZ95_9GAMM</name>
<protein>
    <submittedName>
        <fullName evidence="6">LysR family transcriptional regulator</fullName>
    </submittedName>
</protein>
<proteinExistence type="inferred from homology"/>
<organism evidence="6 7">
    <name type="scientific">Marinospirillum alkalitolerans</name>
    <dbReference type="NCBI Taxonomy" id="3123374"/>
    <lineage>
        <taxon>Bacteria</taxon>
        <taxon>Pseudomonadati</taxon>
        <taxon>Pseudomonadota</taxon>
        <taxon>Gammaproteobacteria</taxon>
        <taxon>Oceanospirillales</taxon>
        <taxon>Oceanospirillaceae</taxon>
        <taxon>Marinospirillum</taxon>
    </lineage>
</organism>
<dbReference type="SUPFAM" id="SSF53850">
    <property type="entry name" value="Periplasmic binding protein-like II"/>
    <property type="match status" value="1"/>
</dbReference>
<dbReference type="InterPro" id="IPR058163">
    <property type="entry name" value="LysR-type_TF_proteobact-type"/>
</dbReference>
<evidence type="ECO:0000256" key="2">
    <source>
        <dbReference type="ARBA" id="ARBA00023015"/>
    </source>
</evidence>
<evidence type="ECO:0000313" key="6">
    <source>
        <dbReference type="EMBL" id="MFK7161610.1"/>
    </source>
</evidence>
<comment type="caution">
    <text evidence="6">The sequence shown here is derived from an EMBL/GenBank/DDBJ whole genome shotgun (WGS) entry which is preliminary data.</text>
</comment>
<evidence type="ECO:0000259" key="5">
    <source>
        <dbReference type="PROSITE" id="PS50931"/>
    </source>
</evidence>
<keyword evidence="4" id="KW-0804">Transcription</keyword>
<evidence type="ECO:0000256" key="4">
    <source>
        <dbReference type="ARBA" id="ARBA00023163"/>
    </source>
</evidence>
<keyword evidence="2" id="KW-0805">Transcription regulation</keyword>
<dbReference type="Pfam" id="PF03466">
    <property type="entry name" value="LysR_substrate"/>
    <property type="match status" value="1"/>
</dbReference>
<sequence>MARDLDLNSLPLFLALAETHSFTATAERLGCTKTRVSLKISQLEAHLGVTLFQRTTRRVQLTQAGHSLYQAIQPEMQMLQAALHHTQIEEHQLTGELRISAPEDYAVAVLGAAVADFAQQHPELRIDLRSADPISNMVEEGVDLAFRLGWLRDSSLRARELGQFEQYLLAAPSYLAAQGTPTHPQQLVEHRWIALNLLRAPLTWTFQQADQPQRVQMKAQISAHSTAGLKALLVAGAGISILPDLSVRSEIEQGQLVRLLPHWSLPPGAIYAVYPPSRRQPARVRAFVDFFQRWSASRSIPMVGRA</sequence>
<dbReference type="PROSITE" id="PS50931">
    <property type="entry name" value="HTH_LYSR"/>
    <property type="match status" value="1"/>
</dbReference>
<dbReference type="Gene3D" id="3.40.190.290">
    <property type="match status" value="1"/>
</dbReference>
<dbReference type="PANTHER" id="PTHR30537">
    <property type="entry name" value="HTH-TYPE TRANSCRIPTIONAL REGULATOR"/>
    <property type="match status" value="1"/>
</dbReference>
<evidence type="ECO:0000313" key="7">
    <source>
        <dbReference type="Proteomes" id="UP001621714"/>
    </source>
</evidence>
<dbReference type="InterPro" id="IPR036390">
    <property type="entry name" value="WH_DNA-bd_sf"/>
</dbReference>
<keyword evidence="7" id="KW-1185">Reference proteome</keyword>
<dbReference type="InterPro" id="IPR036388">
    <property type="entry name" value="WH-like_DNA-bd_sf"/>
</dbReference>
<dbReference type="EMBL" id="JBANFI010000007">
    <property type="protein sequence ID" value="MFK7161610.1"/>
    <property type="molecule type" value="Genomic_DNA"/>
</dbReference>
<gene>
    <name evidence="6" type="ORF">V6U78_11240</name>
</gene>
<accession>A0ABW8PZ95</accession>
<comment type="similarity">
    <text evidence="1">Belongs to the LysR transcriptional regulatory family.</text>
</comment>
<evidence type="ECO:0000256" key="3">
    <source>
        <dbReference type="ARBA" id="ARBA00023125"/>
    </source>
</evidence>
<dbReference type="SUPFAM" id="SSF46785">
    <property type="entry name" value="Winged helix' DNA-binding domain"/>
    <property type="match status" value="1"/>
</dbReference>
<evidence type="ECO:0000256" key="1">
    <source>
        <dbReference type="ARBA" id="ARBA00009437"/>
    </source>
</evidence>
<dbReference type="Pfam" id="PF00126">
    <property type="entry name" value="HTH_1"/>
    <property type="match status" value="1"/>
</dbReference>
<keyword evidence="3" id="KW-0238">DNA-binding</keyword>
<dbReference type="Proteomes" id="UP001621714">
    <property type="component" value="Unassembled WGS sequence"/>
</dbReference>
<dbReference type="InterPro" id="IPR000847">
    <property type="entry name" value="LysR_HTH_N"/>
</dbReference>